<comment type="caution">
    <text evidence="1">The sequence shown here is derived from an EMBL/GenBank/DDBJ whole genome shotgun (WGS) entry which is preliminary data.</text>
</comment>
<gene>
    <name evidence="1" type="ORF">RF11_12376</name>
</gene>
<dbReference type="AlphaFoldDB" id="A0A0C2NFW1"/>
<keyword evidence="2" id="KW-1185">Reference proteome</keyword>
<evidence type="ECO:0000313" key="1">
    <source>
        <dbReference type="EMBL" id="KII72907.1"/>
    </source>
</evidence>
<protein>
    <submittedName>
        <fullName evidence="1">Uncharacterized protein</fullName>
    </submittedName>
</protein>
<reference evidence="1 2" key="1">
    <citation type="journal article" date="2014" name="Genome Biol. Evol.">
        <title>The genome of the myxosporean Thelohanellus kitauei shows adaptations to nutrient acquisition within its fish host.</title>
        <authorList>
            <person name="Yang Y."/>
            <person name="Xiong J."/>
            <person name="Zhou Z."/>
            <person name="Huo F."/>
            <person name="Miao W."/>
            <person name="Ran C."/>
            <person name="Liu Y."/>
            <person name="Zhang J."/>
            <person name="Feng J."/>
            <person name="Wang M."/>
            <person name="Wang M."/>
            <person name="Wang L."/>
            <person name="Yao B."/>
        </authorList>
    </citation>
    <scope>NUCLEOTIDE SEQUENCE [LARGE SCALE GENOMIC DNA]</scope>
    <source>
        <strain evidence="1">Wuqing</strain>
    </source>
</reference>
<evidence type="ECO:0000313" key="2">
    <source>
        <dbReference type="Proteomes" id="UP000031668"/>
    </source>
</evidence>
<proteinExistence type="predicted"/>
<name>A0A0C2NFW1_THEKT</name>
<dbReference type="OrthoDB" id="6611647at2759"/>
<sequence length="229" mass="27305">MTCLNSCLRICYVYYLPLSVDESIENEDRAPRVGLVSHLLFHLHELGILSEVIHIYQFTIQREYISFRTFKFDHIMTSDLKKRDRSWIYWIRSVELKDEICEFTNSKGPDISYFPTQNMETIEYIQPESTGKDHILWDMYQELQSFILNLTIVCSFARGKYMPLSSLFNLSKRIQIIYRRYYGHLQTLIEEFNRRFEGQRGYKDLLNFLHDTFSCKVESVQGITSIRGD</sequence>
<organism evidence="1 2">
    <name type="scientific">Thelohanellus kitauei</name>
    <name type="common">Myxosporean</name>
    <dbReference type="NCBI Taxonomy" id="669202"/>
    <lineage>
        <taxon>Eukaryota</taxon>
        <taxon>Metazoa</taxon>
        <taxon>Cnidaria</taxon>
        <taxon>Myxozoa</taxon>
        <taxon>Myxosporea</taxon>
        <taxon>Bivalvulida</taxon>
        <taxon>Platysporina</taxon>
        <taxon>Myxobolidae</taxon>
        <taxon>Thelohanellus</taxon>
    </lineage>
</organism>
<dbReference type="EMBL" id="JWZT01001076">
    <property type="protein sequence ID" value="KII72907.1"/>
    <property type="molecule type" value="Genomic_DNA"/>
</dbReference>
<accession>A0A0C2NFW1</accession>
<dbReference type="Proteomes" id="UP000031668">
    <property type="component" value="Unassembled WGS sequence"/>
</dbReference>